<evidence type="ECO:0000256" key="4">
    <source>
        <dbReference type="ARBA" id="ARBA00022771"/>
    </source>
</evidence>
<keyword evidence="6" id="KW-0805">Transcription regulation</keyword>
<accession>A0A0A9WBV4</accession>
<reference evidence="10" key="2">
    <citation type="submission" date="2014-07" db="EMBL/GenBank/DDBJ databases">
        <authorList>
            <person name="Hull J."/>
        </authorList>
    </citation>
    <scope>NUCLEOTIDE SEQUENCE</scope>
</reference>
<dbReference type="InterPro" id="IPR013150">
    <property type="entry name" value="TFIIB_cyclin"/>
</dbReference>
<evidence type="ECO:0000256" key="6">
    <source>
        <dbReference type="ARBA" id="ARBA00023015"/>
    </source>
</evidence>
<evidence type="ECO:0000256" key="1">
    <source>
        <dbReference type="ARBA" id="ARBA00004123"/>
    </source>
</evidence>
<dbReference type="GO" id="GO:0008270">
    <property type="term" value="F:zinc ion binding"/>
    <property type="evidence" value="ECO:0007669"/>
    <property type="project" value="UniProtKB-KW"/>
</dbReference>
<dbReference type="InterPro" id="IPR000812">
    <property type="entry name" value="TFIIB"/>
</dbReference>
<keyword evidence="3" id="KW-0479">Metal-binding</keyword>
<evidence type="ECO:0000256" key="7">
    <source>
        <dbReference type="ARBA" id="ARBA00023163"/>
    </source>
</evidence>
<feature type="domain" description="Transcription factor TFIIB cyclin-like" evidence="9">
    <location>
        <begin position="69"/>
        <end position="121"/>
    </location>
</feature>
<keyword evidence="7" id="KW-0804">Transcription</keyword>
<evidence type="ECO:0000256" key="3">
    <source>
        <dbReference type="ARBA" id="ARBA00022723"/>
    </source>
</evidence>
<evidence type="ECO:0000259" key="9">
    <source>
        <dbReference type="Pfam" id="PF00382"/>
    </source>
</evidence>
<evidence type="ECO:0000256" key="8">
    <source>
        <dbReference type="ARBA" id="ARBA00023242"/>
    </source>
</evidence>
<dbReference type="SUPFAM" id="SSF47954">
    <property type="entry name" value="Cyclin-like"/>
    <property type="match status" value="1"/>
</dbReference>
<evidence type="ECO:0000256" key="2">
    <source>
        <dbReference type="ARBA" id="ARBA00010857"/>
    </source>
</evidence>
<name>A0A0A9WBV4_LYGHE</name>
<dbReference type="GO" id="GO:0000126">
    <property type="term" value="C:transcription factor TFIIIB complex"/>
    <property type="evidence" value="ECO:0007669"/>
    <property type="project" value="TreeGrafter"/>
</dbReference>
<dbReference type="GO" id="GO:0005634">
    <property type="term" value="C:nucleus"/>
    <property type="evidence" value="ECO:0007669"/>
    <property type="project" value="UniProtKB-SubCell"/>
</dbReference>
<dbReference type="EMBL" id="GBHO01041259">
    <property type="protein sequence ID" value="JAG02345.1"/>
    <property type="molecule type" value="Transcribed_RNA"/>
</dbReference>
<dbReference type="InterPro" id="IPR036915">
    <property type="entry name" value="Cyclin-like_sf"/>
</dbReference>
<dbReference type="Pfam" id="PF00382">
    <property type="entry name" value="TFIIB"/>
    <property type="match status" value="1"/>
</dbReference>
<dbReference type="Gene3D" id="1.10.472.170">
    <property type="match status" value="1"/>
</dbReference>
<gene>
    <name evidence="10" type="primary">Brf1_0</name>
    <name evidence="10" type="ORF">CM83_103175</name>
</gene>
<protein>
    <submittedName>
        <fullName evidence="10">Transcription factor IIIB 90 kDa subunit</fullName>
    </submittedName>
</protein>
<dbReference type="GO" id="GO:0070897">
    <property type="term" value="P:transcription preinitiation complex assembly"/>
    <property type="evidence" value="ECO:0007669"/>
    <property type="project" value="InterPro"/>
</dbReference>
<dbReference type="GO" id="GO:0001006">
    <property type="term" value="F:RNA polymerase III type 3 promoter sequence-specific DNA binding"/>
    <property type="evidence" value="ECO:0007669"/>
    <property type="project" value="TreeGrafter"/>
</dbReference>
<dbReference type="AlphaFoldDB" id="A0A0A9WBV4"/>
<keyword evidence="4" id="KW-0863">Zinc-finger</keyword>
<dbReference type="PANTHER" id="PTHR11618:SF4">
    <property type="entry name" value="TRANSCRIPTION FACTOR IIIB 90 KDA SUBUNIT"/>
    <property type="match status" value="1"/>
</dbReference>
<evidence type="ECO:0000256" key="5">
    <source>
        <dbReference type="ARBA" id="ARBA00022833"/>
    </source>
</evidence>
<sequence>ESDPVSGSIVCVSCGFVVNDVSIVSELNFYENSFGTSTVIGQFVPGTGPKSFSSSGRGMPMGHTRASRDITLQMAKIRISGIASQLSIPIAVSESAQNIYSFAARTNFISGRRQNTVYAAC</sequence>
<dbReference type="GO" id="GO:0097550">
    <property type="term" value="C:transcription preinitiation complex"/>
    <property type="evidence" value="ECO:0007669"/>
    <property type="project" value="TreeGrafter"/>
</dbReference>
<comment type="subcellular location">
    <subcellularLocation>
        <location evidence="1">Nucleus</location>
    </subcellularLocation>
</comment>
<keyword evidence="5" id="KW-0862">Zinc</keyword>
<comment type="similarity">
    <text evidence="2">Belongs to the TFIIB family.</text>
</comment>
<reference evidence="10" key="1">
    <citation type="journal article" date="2014" name="PLoS ONE">
        <title>Transcriptome-Based Identification of ABC Transporters in the Western Tarnished Plant Bug Lygus hesperus.</title>
        <authorList>
            <person name="Hull J.J."/>
            <person name="Chaney K."/>
            <person name="Geib S.M."/>
            <person name="Fabrick J.A."/>
            <person name="Brent C.S."/>
            <person name="Walsh D."/>
            <person name="Lavine L.C."/>
        </authorList>
    </citation>
    <scope>NUCLEOTIDE SEQUENCE</scope>
</reference>
<keyword evidence="8" id="KW-0539">Nucleus</keyword>
<dbReference type="PANTHER" id="PTHR11618">
    <property type="entry name" value="TRANSCRIPTION INITIATION FACTOR IIB-RELATED"/>
    <property type="match status" value="1"/>
</dbReference>
<proteinExistence type="inferred from homology"/>
<feature type="non-terminal residue" evidence="10">
    <location>
        <position position="1"/>
    </location>
</feature>
<dbReference type="GO" id="GO:0000995">
    <property type="term" value="F:RNA polymerase III general transcription initiation factor activity"/>
    <property type="evidence" value="ECO:0007669"/>
    <property type="project" value="TreeGrafter"/>
</dbReference>
<organism evidence="10">
    <name type="scientific">Lygus hesperus</name>
    <name type="common">Western plant bug</name>
    <dbReference type="NCBI Taxonomy" id="30085"/>
    <lineage>
        <taxon>Eukaryota</taxon>
        <taxon>Metazoa</taxon>
        <taxon>Ecdysozoa</taxon>
        <taxon>Arthropoda</taxon>
        <taxon>Hexapoda</taxon>
        <taxon>Insecta</taxon>
        <taxon>Pterygota</taxon>
        <taxon>Neoptera</taxon>
        <taxon>Paraneoptera</taxon>
        <taxon>Hemiptera</taxon>
        <taxon>Heteroptera</taxon>
        <taxon>Panheteroptera</taxon>
        <taxon>Cimicomorpha</taxon>
        <taxon>Miridae</taxon>
        <taxon>Mirini</taxon>
        <taxon>Lygus</taxon>
    </lineage>
</organism>
<dbReference type="GO" id="GO:0017025">
    <property type="term" value="F:TBP-class protein binding"/>
    <property type="evidence" value="ECO:0007669"/>
    <property type="project" value="InterPro"/>
</dbReference>
<evidence type="ECO:0000313" key="10">
    <source>
        <dbReference type="EMBL" id="JAG02345.1"/>
    </source>
</evidence>